<organism evidence="1 2">
    <name type="scientific">Massilia agri</name>
    <dbReference type="NCBI Taxonomy" id="1886785"/>
    <lineage>
        <taxon>Bacteria</taxon>
        <taxon>Pseudomonadati</taxon>
        <taxon>Pseudomonadota</taxon>
        <taxon>Betaproteobacteria</taxon>
        <taxon>Burkholderiales</taxon>
        <taxon>Oxalobacteraceae</taxon>
        <taxon>Telluria group</taxon>
        <taxon>Massilia</taxon>
    </lineage>
</organism>
<evidence type="ECO:0000313" key="1">
    <source>
        <dbReference type="EMBL" id="MCS0598128.1"/>
    </source>
</evidence>
<dbReference type="EMBL" id="JANUHA010000013">
    <property type="protein sequence ID" value="MCS0598128.1"/>
    <property type="molecule type" value="Genomic_DNA"/>
</dbReference>
<keyword evidence="2" id="KW-1185">Reference proteome</keyword>
<dbReference type="Proteomes" id="UP001206572">
    <property type="component" value="Unassembled WGS sequence"/>
</dbReference>
<evidence type="ECO:0000313" key="2">
    <source>
        <dbReference type="Proteomes" id="UP001206572"/>
    </source>
</evidence>
<reference evidence="1 2" key="1">
    <citation type="submission" date="2022-08" db="EMBL/GenBank/DDBJ databases">
        <title>Reclassification of Massilia species as members of the genera Telluria, Duganella, Pseudoduganella, Mokoshia gen. nov. and Zemynaea gen. nov. using orthogonal and non-orthogonal genome-based approaches.</title>
        <authorList>
            <person name="Bowman J.P."/>
        </authorList>
    </citation>
    <scope>NUCLEOTIDE SEQUENCE [LARGE SCALE GENOMIC DNA]</scope>
    <source>
        <strain evidence="1 2">JCM 31661</strain>
    </source>
</reference>
<accession>A0ABT2AR03</accession>
<name>A0ABT2AR03_9BURK</name>
<dbReference type="RefSeq" id="WP_258829144.1">
    <property type="nucleotide sequence ID" value="NZ_JANUHA010000013.1"/>
</dbReference>
<proteinExistence type="predicted"/>
<sequence length="368" mass="41748">MKTSIQPAILSPWQAAQAAMLYHYASIERLRQLHLIITQLINGVVDPLLDLAKQQGRDRHLVDERWGNRNTSENWANNAWPFLKDLQKGLAGNIALRSQGEYRETGTDHYLRGADQFSMMWASDEEAARFEAAANLISRYAGLIDDTLAHPQNRWDDYALMYYFPDFVSENPTRPMFKVRMDIVSETGEMPPQAGVYVSADDPFAALQFAWPGPKGCPLRYANTFNSLGLAALRQVGRSRLWVDEARMFDFATRSEFANELRPRLEVLGTVYPTIAPSAVARAAFEQKPSKWYFVEQLDEPRVATKLEWNDSDDDKDAVRPAAGEIASVSGYYYSPSRQNSRRFIAAGEVAPDFGNDYGTTIWQLEKR</sequence>
<gene>
    <name evidence="1" type="ORF">NX780_17400</name>
</gene>
<evidence type="ECO:0008006" key="3">
    <source>
        <dbReference type="Google" id="ProtNLM"/>
    </source>
</evidence>
<protein>
    <recommendedName>
        <fullName evidence="3">DUF3396 domain-containing protein</fullName>
    </recommendedName>
</protein>
<comment type="caution">
    <text evidence="1">The sequence shown here is derived from an EMBL/GenBank/DDBJ whole genome shotgun (WGS) entry which is preliminary data.</text>
</comment>